<accession>A0A164X6Q4</accession>
<protein>
    <submittedName>
        <fullName evidence="1">Putative Protocadherin wing polarity protein stan</fullName>
    </submittedName>
</protein>
<gene>
    <name evidence="1" type="ORF">APZ42_020519</name>
</gene>
<dbReference type="EMBL" id="LRGB01001005">
    <property type="protein sequence ID" value="KZS13924.1"/>
    <property type="molecule type" value="Genomic_DNA"/>
</dbReference>
<sequence>MQLSVLLVTDAMLFNSVTLRLGDMDQESFLSQPLYNYFVDGLAAIIPCPKENVFVFNIQKNGDRIPPPNFTCHVSFKLQAATYTHFLLCRLHDEIVRKFMGL</sequence>
<dbReference type="AlphaFoldDB" id="A0A164X6Q4"/>
<comment type="caution">
    <text evidence="1">The sequence shown here is derived from an EMBL/GenBank/DDBJ whole genome shotgun (WGS) entry which is preliminary data.</text>
</comment>
<evidence type="ECO:0000313" key="2">
    <source>
        <dbReference type="Proteomes" id="UP000076858"/>
    </source>
</evidence>
<proteinExistence type="predicted"/>
<organism evidence="1 2">
    <name type="scientific">Daphnia magna</name>
    <dbReference type="NCBI Taxonomy" id="35525"/>
    <lineage>
        <taxon>Eukaryota</taxon>
        <taxon>Metazoa</taxon>
        <taxon>Ecdysozoa</taxon>
        <taxon>Arthropoda</taxon>
        <taxon>Crustacea</taxon>
        <taxon>Branchiopoda</taxon>
        <taxon>Diplostraca</taxon>
        <taxon>Cladocera</taxon>
        <taxon>Anomopoda</taxon>
        <taxon>Daphniidae</taxon>
        <taxon>Daphnia</taxon>
    </lineage>
</organism>
<evidence type="ECO:0000313" key="1">
    <source>
        <dbReference type="EMBL" id="KZS13924.1"/>
    </source>
</evidence>
<dbReference type="STRING" id="35525.A0A164X6Q4"/>
<keyword evidence="2" id="KW-1185">Reference proteome</keyword>
<reference evidence="1 2" key="1">
    <citation type="submission" date="2016-03" db="EMBL/GenBank/DDBJ databases">
        <title>EvidentialGene: Evidence-directed Construction of Genes on Genomes.</title>
        <authorList>
            <person name="Gilbert D.G."/>
            <person name="Choi J.-H."/>
            <person name="Mockaitis K."/>
            <person name="Colbourne J."/>
            <person name="Pfrender M."/>
        </authorList>
    </citation>
    <scope>NUCLEOTIDE SEQUENCE [LARGE SCALE GENOMIC DNA]</scope>
    <source>
        <strain evidence="1 2">Xinb3</strain>
        <tissue evidence="1">Complete organism</tissue>
    </source>
</reference>
<dbReference type="Proteomes" id="UP000076858">
    <property type="component" value="Unassembled WGS sequence"/>
</dbReference>
<name>A0A164X6Q4_9CRUS</name>